<keyword evidence="5" id="KW-0472">Membrane</keyword>
<proteinExistence type="predicted"/>
<evidence type="ECO:0000313" key="7">
    <source>
        <dbReference type="Proteomes" id="UP001596317"/>
    </source>
</evidence>
<evidence type="ECO:0000313" key="6">
    <source>
        <dbReference type="EMBL" id="MFC6661546.1"/>
    </source>
</evidence>
<dbReference type="Gene3D" id="3.30.700.10">
    <property type="entry name" value="Glycoprotein, Type 4 Pilin"/>
    <property type="match status" value="1"/>
</dbReference>
<keyword evidence="4" id="KW-0998">Cell outer membrane</keyword>
<organism evidence="6 7">
    <name type="scientific">Deinococcus multiflagellatus</name>
    <dbReference type="NCBI Taxonomy" id="1656887"/>
    <lineage>
        <taxon>Bacteria</taxon>
        <taxon>Thermotogati</taxon>
        <taxon>Deinococcota</taxon>
        <taxon>Deinococci</taxon>
        <taxon>Deinococcales</taxon>
        <taxon>Deinococcaceae</taxon>
        <taxon>Deinococcus</taxon>
    </lineage>
</organism>
<gene>
    <name evidence="6" type="ORF">ACFP90_15275</name>
</gene>
<accession>A0ABW1ZKU0</accession>
<protein>
    <submittedName>
        <fullName evidence="6">Tfp pilus assembly protein FimT/FimU</fullName>
    </submittedName>
</protein>
<keyword evidence="3" id="KW-0574">Periplasm</keyword>
<dbReference type="NCBIfam" id="TIGR02532">
    <property type="entry name" value="IV_pilin_GFxxxE"/>
    <property type="match status" value="1"/>
</dbReference>
<comment type="subcellular location">
    <subcellularLocation>
        <location evidence="1">Cell outer membrane</location>
        <topology evidence="1">Single-pass membrane protein</topology>
    </subcellularLocation>
    <subcellularLocation>
        <location evidence="2">Periplasm</location>
    </subcellularLocation>
</comment>
<dbReference type="PROSITE" id="PS00409">
    <property type="entry name" value="PROKAR_NTER_METHYL"/>
    <property type="match status" value="1"/>
</dbReference>
<keyword evidence="7" id="KW-1185">Reference proteome</keyword>
<evidence type="ECO:0000256" key="5">
    <source>
        <dbReference type="SAM" id="Phobius"/>
    </source>
</evidence>
<dbReference type="InterPro" id="IPR045584">
    <property type="entry name" value="Pilin-like"/>
</dbReference>
<feature type="transmembrane region" description="Helical" evidence="5">
    <location>
        <begin position="23"/>
        <end position="44"/>
    </location>
</feature>
<name>A0ABW1ZKU0_9DEIO</name>
<reference evidence="7" key="1">
    <citation type="journal article" date="2019" name="Int. J. Syst. Evol. Microbiol.">
        <title>The Global Catalogue of Microorganisms (GCM) 10K type strain sequencing project: providing services to taxonomists for standard genome sequencing and annotation.</title>
        <authorList>
            <consortium name="The Broad Institute Genomics Platform"/>
            <consortium name="The Broad Institute Genome Sequencing Center for Infectious Disease"/>
            <person name="Wu L."/>
            <person name="Ma J."/>
        </authorList>
    </citation>
    <scope>NUCLEOTIDE SEQUENCE [LARGE SCALE GENOMIC DNA]</scope>
    <source>
        <strain evidence="7">CCUG 63830</strain>
    </source>
</reference>
<dbReference type="Pfam" id="PF07963">
    <property type="entry name" value="N_methyl"/>
    <property type="match status" value="1"/>
</dbReference>
<dbReference type="RefSeq" id="WP_380057070.1">
    <property type="nucleotide sequence ID" value="NZ_JBHSWB010000001.1"/>
</dbReference>
<evidence type="ECO:0000256" key="3">
    <source>
        <dbReference type="ARBA" id="ARBA00022764"/>
    </source>
</evidence>
<dbReference type="InterPro" id="IPR012902">
    <property type="entry name" value="N_methyl_site"/>
</dbReference>
<dbReference type="SUPFAM" id="SSF54523">
    <property type="entry name" value="Pili subunits"/>
    <property type="match status" value="1"/>
</dbReference>
<evidence type="ECO:0000256" key="4">
    <source>
        <dbReference type="ARBA" id="ARBA00023237"/>
    </source>
</evidence>
<dbReference type="Proteomes" id="UP001596317">
    <property type="component" value="Unassembled WGS sequence"/>
</dbReference>
<comment type="caution">
    <text evidence="6">The sequence shown here is derived from an EMBL/GenBank/DDBJ whole genome shotgun (WGS) entry which is preliminary data.</text>
</comment>
<dbReference type="EMBL" id="JBHSWB010000001">
    <property type="protein sequence ID" value="MFC6661546.1"/>
    <property type="molecule type" value="Genomic_DNA"/>
</dbReference>
<keyword evidence="5" id="KW-1133">Transmembrane helix</keyword>
<keyword evidence="5" id="KW-0812">Transmembrane</keyword>
<evidence type="ECO:0000256" key="1">
    <source>
        <dbReference type="ARBA" id="ARBA00004203"/>
    </source>
</evidence>
<sequence length="174" mass="19050">MDDSEVIYDDTPLFSPRPQQQGFTLLEALLVMSIVGILFGLGMVSFQNLRNPARDTARAVHSALFQLRADAAANTQARRMVLNSAGELELQSALKCDETNQNAWTLYSKVDLPERLNRRPVTLSREGGALSPNVIVCYSPRGLATVNGQLNIDDTKARYSVQVALSGGIKTRAQ</sequence>
<evidence type="ECO:0000256" key="2">
    <source>
        <dbReference type="ARBA" id="ARBA00004418"/>
    </source>
</evidence>